<gene>
    <name evidence="2" type="ORF">NY836_16280</name>
    <name evidence="1" type="ORF">OFN31_23795</name>
</gene>
<accession>A0AAP3A4F5</accession>
<organism evidence="1 3">
    <name type="scientific">Escherichia coli</name>
    <dbReference type="NCBI Taxonomy" id="562"/>
    <lineage>
        <taxon>Bacteria</taxon>
        <taxon>Pseudomonadati</taxon>
        <taxon>Pseudomonadota</taxon>
        <taxon>Gammaproteobacteria</taxon>
        <taxon>Enterobacterales</taxon>
        <taxon>Enterobacteriaceae</taxon>
        <taxon>Escherichia</taxon>
    </lineage>
</organism>
<dbReference type="EMBL" id="JAOVKC010000050">
    <property type="protein sequence ID" value="MCV5624740.1"/>
    <property type="molecule type" value="Genomic_DNA"/>
</dbReference>
<evidence type="ECO:0000313" key="3">
    <source>
        <dbReference type="Proteomes" id="UP001208624"/>
    </source>
</evidence>
<dbReference type="Proteomes" id="UP001211064">
    <property type="component" value="Unassembled WGS sequence"/>
</dbReference>
<protein>
    <submittedName>
        <fullName evidence="1">Uncharacterized protein</fullName>
    </submittedName>
</protein>
<evidence type="ECO:0000313" key="1">
    <source>
        <dbReference type="EMBL" id="MCV5624740.1"/>
    </source>
</evidence>
<comment type="caution">
    <text evidence="1">The sequence shown here is derived from an EMBL/GenBank/DDBJ whole genome shotgun (WGS) entry which is preliminary data.</text>
</comment>
<proteinExistence type="predicted"/>
<reference evidence="2" key="1">
    <citation type="submission" date="2022-08" db="EMBL/GenBank/DDBJ databases">
        <title>Genome sequencing of human pathogens.</title>
        <authorList>
            <person name="Cao X."/>
        </authorList>
    </citation>
    <scope>NUCLEOTIDE SEQUENCE</scope>
    <source>
        <strain evidence="2">EC16126</strain>
    </source>
</reference>
<reference evidence="1" key="2">
    <citation type="submission" date="2023-06" db="EMBL/GenBank/DDBJ databases">
        <title>Deciphering the underlying mechanisms mediating the transmission of blaNDM gene from human to animals in China.</title>
        <authorList>
            <person name="Chen K."/>
            <person name="Chen S."/>
        </authorList>
    </citation>
    <scope>NUCLEOTIDE SEQUENCE</scope>
    <source>
        <strain evidence="1">1199</strain>
    </source>
</reference>
<sequence length="12" mass="1220">MKAPSGAFLLSV</sequence>
<dbReference type="Proteomes" id="UP001208624">
    <property type="component" value="Unassembled WGS sequence"/>
</dbReference>
<evidence type="ECO:0000313" key="2">
    <source>
        <dbReference type="EMBL" id="MDA4178925.1"/>
    </source>
</evidence>
<dbReference type="EMBL" id="JANWOR010000449">
    <property type="protein sequence ID" value="MDA4178925.1"/>
    <property type="molecule type" value="Genomic_DNA"/>
</dbReference>
<name>A0AAP3A4F5_ECOLX</name>